<comment type="caution">
    <text evidence="1">The sequence shown here is derived from an EMBL/GenBank/DDBJ whole genome shotgun (WGS) entry which is preliminary data.</text>
</comment>
<protein>
    <submittedName>
        <fullName evidence="1">Unnamed protein product</fullName>
    </submittedName>
</protein>
<organism evidence="1 2">
    <name type="scientific">Phytophthora lilii</name>
    <dbReference type="NCBI Taxonomy" id="2077276"/>
    <lineage>
        <taxon>Eukaryota</taxon>
        <taxon>Sar</taxon>
        <taxon>Stramenopiles</taxon>
        <taxon>Oomycota</taxon>
        <taxon>Peronosporomycetes</taxon>
        <taxon>Peronosporales</taxon>
        <taxon>Peronosporaceae</taxon>
        <taxon>Phytophthora</taxon>
    </lineage>
</organism>
<gene>
    <name evidence="1" type="ORF">Plil01_001370500</name>
</gene>
<dbReference type="OrthoDB" id="348678at2759"/>
<name>A0A9W6X5M9_9STRA</name>
<dbReference type="AlphaFoldDB" id="A0A9W6X5M9"/>
<sequence>MLAIASSDLWDPRFIGGESREGTIISHVVHGDLTDELLAKTAETNVETMAQYYATADNDTNLDVTALIGNADTCKYGDQWTLFTE</sequence>
<evidence type="ECO:0000313" key="2">
    <source>
        <dbReference type="Proteomes" id="UP001165083"/>
    </source>
</evidence>
<evidence type="ECO:0000313" key="1">
    <source>
        <dbReference type="EMBL" id="GMF32035.1"/>
    </source>
</evidence>
<dbReference type="EMBL" id="BSXW01000949">
    <property type="protein sequence ID" value="GMF32035.1"/>
    <property type="molecule type" value="Genomic_DNA"/>
</dbReference>
<reference evidence="1" key="1">
    <citation type="submission" date="2023-04" db="EMBL/GenBank/DDBJ databases">
        <title>Phytophthora lilii NBRC 32176.</title>
        <authorList>
            <person name="Ichikawa N."/>
            <person name="Sato H."/>
            <person name="Tonouchi N."/>
        </authorList>
    </citation>
    <scope>NUCLEOTIDE SEQUENCE</scope>
    <source>
        <strain evidence="1">NBRC 32176</strain>
    </source>
</reference>
<dbReference type="Proteomes" id="UP001165083">
    <property type="component" value="Unassembled WGS sequence"/>
</dbReference>
<keyword evidence="2" id="KW-1185">Reference proteome</keyword>
<proteinExistence type="predicted"/>
<accession>A0A9W6X5M9</accession>